<reference evidence="2 3" key="1">
    <citation type="submission" date="2019-04" db="EMBL/GenBank/DDBJ databases">
        <title>Niastella caeni sp. nov., isolated from activated sludge.</title>
        <authorList>
            <person name="Sheng M."/>
        </authorList>
    </citation>
    <scope>NUCLEOTIDE SEQUENCE [LARGE SCALE GENOMIC DNA]</scope>
    <source>
        <strain evidence="2 3">HX-2-15</strain>
    </source>
</reference>
<dbReference type="InterPro" id="IPR013196">
    <property type="entry name" value="HTH_11"/>
</dbReference>
<protein>
    <submittedName>
        <fullName evidence="2">HTH domain-containing protein</fullName>
    </submittedName>
</protein>
<dbReference type="Gene3D" id="1.10.10.10">
    <property type="entry name" value="Winged helix-like DNA-binding domain superfamily/Winged helix DNA-binding domain"/>
    <property type="match status" value="1"/>
</dbReference>
<dbReference type="SUPFAM" id="SSF46785">
    <property type="entry name" value="Winged helix' DNA-binding domain"/>
    <property type="match status" value="1"/>
</dbReference>
<dbReference type="AlphaFoldDB" id="A0A4S8HVU3"/>
<proteinExistence type="predicted"/>
<dbReference type="Proteomes" id="UP000306918">
    <property type="component" value="Unassembled WGS sequence"/>
</dbReference>
<dbReference type="Pfam" id="PF08279">
    <property type="entry name" value="HTH_11"/>
    <property type="match status" value="1"/>
</dbReference>
<feature type="domain" description="Helix-turn-helix type 11" evidence="1">
    <location>
        <begin position="10"/>
        <end position="52"/>
    </location>
</feature>
<sequence>MINEIIERFQHIDTLIQEHKTGTPSELAGTVGVSERTIYKYIRLMKNLGAPIAFNTLTKTYYYTLEGSFICAFSFSEKSVSDKIRLSFISMGELIEQMSKNMTLNNN</sequence>
<dbReference type="InterPro" id="IPR036390">
    <property type="entry name" value="WH_DNA-bd_sf"/>
</dbReference>
<dbReference type="RefSeq" id="WP_136577443.1">
    <property type="nucleotide sequence ID" value="NZ_STFF01000003.1"/>
</dbReference>
<evidence type="ECO:0000313" key="3">
    <source>
        <dbReference type="Proteomes" id="UP000306918"/>
    </source>
</evidence>
<dbReference type="OrthoDB" id="770928at2"/>
<name>A0A4S8HVU3_9BACT</name>
<dbReference type="InterPro" id="IPR036388">
    <property type="entry name" value="WH-like_DNA-bd_sf"/>
</dbReference>
<evidence type="ECO:0000259" key="1">
    <source>
        <dbReference type="Pfam" id="PF08279"/>
    </source>
</evidence>
<accession>A0A4S8HVU3</accession>
<dbReference type="EMBL" id="STFF01000003">
    <property type="protein sequence ID" value="THU39311.1"/>
    <property type="molecule type" value="Genomic_DNA"/>
</dbReference>
<gene>
    <name evidence="2" type="ORF">FAM09_12420</name>
</gene>
<keyword evidence="3" id="KW-1185">Reference proteome</keyword>
<evidence type="ECO:0000313" key="2">
    <source>
        <dbReference type="EMBL" id="THU39311.1"/>
    </source>
</evidence>
<organism evidence="2 3">
    <name type="scientific">Niastella caeni</name>
    <dbReference type="NCBI Taxonomy" id="2569763"/>
    <lineage>
        <taxon>Bacteria</taxon>
        <taxon>Pseudomonadati</taxon>
        <taxon>Bacteroidota</taxon>
        <taxon>Chitinophagia</taxon>
        <taxon>Chitinophagales</taxon>
        <taxon>Chitinophagaceae</taxon>
        <taxon>Niastella</taxon>
    </lineage>
</organism>
<comment type="caution">
    <text evidence="2">The sequence shown here is derived from an EMBL/GenBank/DDBJ whole genome shotgun (WGS) entry which is preliminary data.</text>
</comment>